<evidence type="ECO:0000313" key="1">
    <source>
        <dbReference type="EMBL" id="RNA07196.1"/>
    </source>
</evidence>
<name>A0A3M7Q712_BRAPC</name>
<keyword evidence="2" id="KW-1185">Reference proteome</keyword>
<proteinExistence type="predicted"/>
<dbReference type="Proteomes" id="UP000276133">
    <property type="component" value="Unassembled WGS sequence"/>
</dbReference>
<dbReference type="AlphaFoldDB" id="A0A3M7Q712"/>
<gene>
    <name evidence="1" type="ORF">BpHYR1_044738</name>
</gene>
<dbReference type="EMBL" id="REGN01007131">
    <property type="protein sequence ID" value="RNA07196.1"/>
    <property type="molecule type" value="Genomic_DNA"/>
</dbReference>
<reference evidence="1 2" key="1">
    <citation type="journal article" date="2018" name="Sci. Rep.">
        <title>Genomic signatures of local adaptation to the degree of environmental predictability in rotifers.</title>
        <authorList>
            <person name="Franch-Gras L."/>
            <person name="Hahn C."/>
            <person name="Garcia-Roger E.M."/>
            <person name="Carmona M.J."/>
            <person name="Serra M."/>
            <person name="Gomez A."/>
        </authorList>
    </citation>
    <scope>NUCLEOTIDE SEQUENCE [LARGE SCALE GENOMIC DNA]</scope>
    <source>
        <strain evidence="1">HYR1</strain>
    </source>
</reference>
<organism evidence="1 2">
    <name type="scientific">Brachionus plicatilis</name>
    <name type="common">Marine rotifer</name>
    <name type="synonym">Brachionus muelleri</name>
    <dbReference type="NCBI Taxonomy" id="10195"/>
    <lineage>
        <taxon>Eukaryota</taxon>
        <taxon>Metazoa</taxon>
        <taxon>Spiralia</taxon>
        <taxon>Gnathifera</taxon>
        <taxon>Rotifera</taxon>
        <taxon>Eurotatoria</taxon>
        <taxon>Monogononta</taxon>
        <taxon>Pseudotrocha</taxon>
        <taxon>Ploima</taxon>
        <taxon>Brachionidae</taxon>
        <taxon>Brachionus</taxon>
    </lineage>
</organism>
<protein>
    <submittedName>
        <fullName evidence="1">Uncharacterized protein</fullName>
    </submittedName>
</protein>
<evidence type="ECO:0000313" key="2">
    <source>
        <dbReference type="Proteomes" id="UP000276133"/>
    </source>
</evidence>
<comment type="caution">
    <text evidence="1">The sequence shown here is derived from an EMBL/GenBank/DDBJ whole genome shotgun (WGS) entry which is preliminary data.</text>
</comment>
<sequence length="60" mass="6680">MSFSVSKGCHDFFLSNIGLDIYFVFSANPGKTMLDLGFTLRVVNTSLGMSKRTVDSKREL</sequence>
<accession>A0A3M7Q712</accession>